<evidence type="ECO:0000259" key="4">
    <source>
        <dbReference type="PROSITE" id="PS51084"/>
    </source>
</evidence>
<dbReference type="Gene3D" id="3.30.428.10">
    <property type="entry name" value="HIT-like"/>
    <property type="match status" value="1"/>
</dbReference>
<dbReference type="InterPro" id="IPR001310">
    <property type="entry name" value="Histidine_triad_HIT"/>
</dbReference>
<dbReference type="PROSITE" id="PS51084">
    <property type="entry name" value="HIT_2"/>
    <property type="match status" value="1"/>
</dbReference>
<accession>A0A2M6R7S9</accession>
<dbReference type="PANTHER" id="PTHR23089">
    <property type="entry name" value="HISTIDINE TRIAD HIT PROTEIN"/>
    <property type="match status" value="1"/>
</dbReference>
<dbReference type="InterPro" id="IPR019808">
    <property type="entry name" value="Histidine_triad_CS"/>
</dbReference>
<dbReference type="PRINTS" id="PR00332">
    <property type="entry name" value="HISTRIAD"/>
</dbReference>
<feature type="short sequence motif" description="Histidine triad motif" evidence="2 3">
    <location>
        <begin position="95"/>
        <end position="99"/>
    </location>
</feature>
<dbReference type="GO" id="GO:0003824">
    <property type="term" value="F:catalytic activity"/>
    <property type="evidence" value="ECO:0007669"/>
    <property type="project" value="InterPro"/>
</dbReference>
<name>A0A2M6R7S9_9BACT</name>
<evidence type="ECO:0000256" key="3">
    <source>
        <dbReference type="PROSITE-ProRule" id="PRU00464"/>
    </source>
</evidence>
<evidence type="ECO:0000313" key="6">
    <source>
        <dbReference type="Proteomes" id="UP000231162"/>
    </source>
</evidence>
<dbReference type="PROSITE" id="PS00892">
    <property type="entry name" value="HIT_1"/>
    <property type="match status" value="1"/>
</dbReference>
<dbReference type="Proteomes" id="UP000231162">
    <property type="component" value="Unassembled WGS sequence"/>
</dbReference>
<dbReference type="AlphaFoldDB" id="A0A2M6R7S9"/>
<dbReference type="InterPro" id="IPR036265">
    <property type="entry name" value="HIT-like_sf"/>
</dbReference>
<gene>
    <name evidence="5" type="ORF">COT79_03225</name>
</gene>
<evidence type="ECO:0000256" key="1">
    <source>
        <dbReference type="PIRSR" id="PIRSR601310-1"/>
    </source>
</evidence>
<dbReference type="SUPFAM" id="SSF54197">
    <property type="entry name" value="HIT-like"/>
    <property type="match status" value="1"/>
</dbReference>
<evidence type="ECO:0000313" key="5">
    <source>
        <dbReference type="EMBL" id="PIS06714.1"/>
    </source>
</evidence>
<evidence type="ECO:0000256" key="2">
    <source>
        <dbReference type="PIRSR" id="PIRSR601310-3"/>
    </source>
</evidence>
<dbReference type="CDD" id="cd01276">
    <property type="entry name" value="PKCI_related"/>
    <property type="match status" value="1"/>
</dbReference>
<comment type="caution">
    <text evidence="5">The sequence shown here is derived from an EMBL/GenBank/DDBJ whole genome shotgun (WGS) entry which is preliminary data.</text>
</comment>
<feature type="domain" description="HIT" evidence="4">
    <location>
        <begin position="5"/>
        <end position="110"/>
    </location>
</feature>
<protein>
    <submittedName>
        <fullName evidence="5">Histidine triad nucleotide-binding protein</fullName>
    </submittedName>
</protein>
<sequence>MPECIFCSIIAKKIPADIIYEDDDVVVFKDIKPSAPIHWLIVPKKHTQTPADTDAQTLGLMAKIGARVTNDNGIDEKGYKLVINVGKGGGQIVNHIHMHVLAGFKTEPSHEGR</sequence>
<dbReference type="Pfam" id="PF01230">
    <property type="entry name" value="HIT"/>
    <property type="match status" value="1"/>
</dbReference>
<organism evidence="5 6">
    <name type="scientific">Candidatus Berkelbacteria bacterium CG10_big_fil_rev_8_21_14_0_10_43_14</name>
    <dbReference type="NCBI Taxonomy" id="1974515"/>
    <lineage>
        <taxon>Bacteria</taxon>
        <taxon>Candidatus Berkelbacteria</taxon>
    </lineage>
</organism>
<proteinExistence type="predicted"/>
<dbReference type="InterPro" id="IPR011146">
    <property type="entry name" value="HIT-like"/>
</dbReference>
<feature type="active site" description="Tele-AMP-histidine intermediate" evidence="1">
    <location>
        <position position="97"/>
    </location>
</feature>
<reference evidence="6" key="1">
    <citation type="submission" date="2017-09" db="EMBL/GenBank/DDBJ databases">
        <title>Depth-based differentiation of microbial function through sediment-hosted aquifers and enrichment of novel symbionts in the deep terrestrial subsurface.</title>
        <authorList>
            <person name="Probst A.J."/>
            <person name="Ladd B."/>
            <person name="Jarett J.K."/>
            <person name="Geller-Mcgrath D.E."/>
            <person name="Sieber C.M.K."/>
            <person name="Emerson J.B."/>
            <person name="Anantharaman K."/>
            <person name="Thomas B.C."/>
            <person name="Malmstrom R."/>
            <person name="Stieglmeier M."/>
            <person name="Klingl A."/>
            <person name="Woyke T."/>
            <person name="Ryan C.M."/>
            <person name="Banfield J.F."/>
        </authorList>
    </citation>
    <scope>NUCLEOTIDE SEQUENCE [LARGE SCALE GENOMIC DNA]</scope>
</reference>
<dbReference type="EMBL" id="PEZX01000040">
    <property type="protein sequence ID" value="PIS06714.1"/>
    <property type="molecule type" value="Genomic_DNA"/>
</dbReference>